<gene>
    <name evidence="1" type="ORF">NJ959_12315</name>
</gene>
<protein>
    <submittedName>
        <fullName evidence="1">Baseplate assembly protein</fullName>
    </submittedName>
</protein>
<dbReference type="AlphaFoldDB" id="A0AAE3KM76"/>
<accession>A0AAE3KM76</accession>
<organism evidence="1 2">
    <name type="scientific">Limnofasciculus baicalensis BBK-W-15</name>
    <dbReference type="NCBI Taxonomy" id="2699891"/>
    <lineage>
        <taxon>Bacteria</taxon>
        <taxon>Bacillati</taxon>
        <taxon>Cyanobacteriota</taxon>
        <taxon>Cyanophyceae</taxon>
        <taxon>Coleofasciculales</taxon>
        <taxon>Coleofasciculaceae</taxon>
        <taxon>Limnofasciculus</taxon>
        <taxon>Limnofasciculus baicalensis</taxon>
    </lineage>
</organism>
<proteinExistence type="predicted"/>
<evidence type="ECO:0000313" key="1">
    <source>
        <dbReference type="EMBL" id="MCP2729240.1"/>
    </source>
</evidence>
<dbReference type="RefSeq" id="WP_254012024.1">
    <property type="nucleotide sequence ID" value="NZ_JAMZMM010000101.1"/>
</dbReference>
<dbReference type="InterPro" id="IPR011749">
    <property type="entry name" value="CHP02243"/>
</dbReference>
<dbReference type="EMBL" id="JAMZMM010000101">
    <property type="protein sequence ID" value="MCP2729240.1"/>
    <property type="molecule type" value="Genomic_DNA"/>
</dbReference>
<keyword evidence="2" id="KW-1185">Reference proteome</keyword>
<evidence type="ECO:0000313" key="2">
    <source>
        <dbReference type="Proteomes" id="UP001204953"/>
    </source>
</evidence>
<dbReference type="NCBIfam" id="TIGR02243">
    <property type="entry name" value="putative baseplate assembly protein"/>
    <property type="match status" value="1"/>
</dbReference>
<dbReference type="Proteomes" id="UP001204953">
    <property type="component" value="Unassembled WGS sequence"/>
</dbReference>
<name>A0AAE3KM76_9CYAN</name>
<comment type="caution">
    <text evidence="1">The sequence shown here is derived from an EMBL/GenBank/DDBJ whole genome shotgun (WGS) entry which is preliminary data.</text>
</comment>
<reference evidence="1" key="1">
    <citation type="submission" date="2022-06" db="EMBL/GenBank/DDBJ databases">
        <title>New cyanobacteria of genus Symplocastrum in benthos of Lake Baikal.</title>
        <authorList>
            <person name="Sorokovikova E."/>
            <person name="Tikhonova I."/>
            <person name="Krasnopeev A."/>
            <person name="Evseev P."/>
            <person name="Gladkikh A."/>
            <person name="Belykh O."/>
        </authorList>
    </citation>
    <scope>NUCLEOTIDE SEQUENCE</scope>
    <source>
        <strain evidence="1">BBK-W-15</strain>
    </source>
</reference>
<sequence length="1125" mass="126192">MLVPPKIDNRSYDDIVEQTVNLVQHFTAGDEIELVENKAEFLRNRTLAEDIKITDNKIILDGTLIDRDLADYIENIDNLKKVKVKIKGWYKPEKPDPGLALIRIFSRMANLAIARLNQVPEKNFMAFLDILGTQILPPQPAKVPLTFSLVNGVTEDKLIVIPAGTQVAAPPLEGETEEVVFETERDLVMTTSQLQAIFVRQPNGDLYSECSQEDKPFPIFVGAEAIPHYLYIACDNLFSLPASKNVTLKINLPAPVTAAALAPITWRYWDGVNWQLLPVNSTVTNNLWQIAIANMPIPTQLTINQINAPWLRAEFTQPLTENSLLYFGRIMVTAEVLSNPIKPELCFGNGTTLDLSKDFYPFGEQPRFNDTFYIAIEPKFAKPKAKVTVDVKLSDTPPTPVNPSTDLEINWEVWNGNNWESVKNDNFKDLTENLTKSDKISFTLPPQIESTNLGGENGYWVRARIVKGNYGTETANQLTTFAILVEKADKGSTKIKINSLRGFMIDDSIWIDSGSNREGAIITSIDFTNNLITLNGGITKQRESGTSILLNSTSIFGPPSVASLTLSYSYNSGDTPLSACQTYNNFNYCDRKNQANQNNPWQPFTLTEDTEPTLYLGFDKPFANRAISLYAQVESPNPNEVSATNINTTNLTSPQLVWEYYNSQTWQKLAVEDETSTFAERGIIRFIAPTGLTAKTEFGKSLYWLRIRYQNWQNSQFRVQPQLKAFLTNTTWATQSTTIFNEILGSSNGKPNQIFTTSQTPILLEQKLEIQESEIPSTEEQNTIKSLEGETAITIRRNDTGEIESVWITWHEVSDFYASGARDRHYVVNRLTGEIEFGDGKHGIIPPQNRNNIRISSYRTGGGIRGNLAAQRITQLKTTIPYIDSVTNLEPAGGGSNQESIERVKERGAKFLRHRNRAVSVQDIEDLAYEASPDIARVKGIPLICDSLSEELWLDPNNPNYNSENHQQLIEKKNPGLVKLLIVPRNHSPQPIPSLALIERVENYIRDRASPTLSLWVGSPQWLEVSVTAEVVPTSWEFTDTVRNTVIQRLESFLHPLTGGVSGEGWAFGREPHQSDFYALIEAINYVDYVRSLLVKIKPEPPKPPEPSEPFLIFSGIHNITTIGG</sequence>